<dbReference type="NCBIfam" id="NF000671">
    <property type="entry name" value="PRK00033.1-4"/>
    <property type="match status" value="1"/>
</dbReference>
<protein>
    <recommendedName>
        <fullName evidence="1">Adaptor protein ClpS core domain-containing protein</fullName>
    </recommendedName>
</protein>
<gene>
    <name evidence="2" type="ORF">WJX73_003572</name>
</gene>
<dbReference type="PANTHER" id="PTHR33473">
    <property type="entry name" value="ATP-DEPENDENT CLP PROTEASE ADAPTER PROTEIN CLPS1, CHLOROPLASTIC"/>
    <property type="match status" value="1"/>
</dbReference>
<reference evidence="2 3" key="1">
    <citation type="journal article" date="2024" name="Nat. Commun.">
        <title>Phylogenomics reveals the evolutionary origins of lichenization in chlorophyte algae.</title>
        <authorList>
            <person name="Puginier C."/>
            <person name="Libourel C."/>
            <person name="Otte J."/>
            <person name="Skaloud P."/>
            <person name="Haon M."/>
            <person name="Grisel S."/>
            <person name="Petersen M."/>
            <person name="Berrin J.G."/>
            <person name="Delaux P.M."/>
            <person name="Dal Grande F."/>
            <person name="Keller J."/>
        </authorList>
    </citation>
    <scope>NUCLEOTIDE SEQUENCE [LARGE SCALE GENOMIC DNA]</scope>
    <source>
        <strain evidence="2 3">SAG 2036</strain>
    </source>
</reference>
<dbReference type="GO" id="GO:0006508">
    <property type="term" value="P:proteolysis"/>
    <property type="evidence" value="ECO:0007669"/>
    <property type="project" value="InterPro"/>
</dbReference>
<keyword evidence="3" id="KW-1185">Reference proteome</keyword>
<dbReference type="InterPro" id="IPR014719">
    <property type="entry name" value="Ribosomal_bL12_C/ClpS-like"/>
</dbReference>
<dbReference type="InterPro" id="IPR022935">
    <property type="entry name" value="ClpS"/>
</dbReference>
<feature type="domain" description="Adaptor protein ClpS core" evidence="1">
    <location>
        <begin position="78"/>
        <end position="146"/>
    </location>
</feature>
<dbReference type="GO" id="GO:0030163">
    <property type="term" value="P:protein catabolic process"/>
    <property type="evidence" value="ECO:0007669"/>
    <property type="project" value="InterPro"/>
</dbReference>
<dbReference type="SUPFAM" id="SSF54736">
    <property type="entry name" value="ClpS-like"/>
    <property type="match status" value="1"/>
</dbReference>
<evidence type="ECO:0000313" key="2">
    <source>
        <dbReference type="EMBL" id="KAK9804136.1"/>
    </source>
</evidence>
<name>A0AAW1P5Z6_9CHLO</name>
<evidence type="ECO:0000259" key="1">
    <source>
        <dbReference type="Pfam" id="PF02617"/>
    </source>
</evidence>
<sequence>MAISALLASQACPLLTAGRASVPAALPRSGVYSGVGATVAPGYLIRGRVATAATGGSVIDRPTIAVPGIDKSNETQKKKPRIYRVMLHNDTFNKREYVVQVLLKVVKSITVDDAVNVMQEAHQNGLACVIACAQEEAELYCEGLRNNGLISSVEPDGSGSGNGDSS</sequence>
<dbReference type="Proteomes" id="UP001465755">
    <property type="component" value="Unassembled WGS sequence"/>
</dbReference>
<dbReference type="InterPro" id="IPR003769">
    <property type="entry name" value="ClpS_core"/>
</dbReference>
<dbReference type="PANTHER" id="PTHR33473:SF17">
    <property type="entry name" value="ATP-DEPENDENT CLP PROTEASE ADAPTER PROTEIN CLPS1, CHLOROPLASTIC"/>
    <property type="match status" value="1"/>
</dbReference>
<accession>A0AAW1P5Z6</accession>
<comment type="caution">
    <text evidence="2">The sequence shown here is derived from an EMBL/GenBank/DDBJ whole genome shotgun (WGS) entry which is preliminary data.</text>
</comment>
<dbReference type="EMBL" id="JALJOQ010000052">
    <property type="protein sequence ID" value="KAK9804136.1"/>
    <property type="molecule type" value="Genomic_DNA"/>
</dbReference>
<dbReference type="Gene3D" id="3.30.1390.10">
    <property type="match status" value="1"/>
</dbReference>
<proteinExistence type="predicted"/>
<dbReference type="Pfam" id="PF02617">
    <property type="entry name" value="ClpS"/>
    <property type="match status" value="1"/>
</dbReference>
<organism evidence="2 3">
    <name type="scientific">Symbiochloris irregularis</name>
    <dbReference type="NCBI Taxonomy" id="706552"/>
    <lineage>
        <taxon>Eukaryota</taxon>
        <taxon>Viridiplantae</taxon>
        <taxon>Chlorophyta</taxon>
        <taxon>core chlorophytes</taxon>
        <taxon>Trebouxiophyceae</taxon>
        <taxon>Trebouxiales</taxon>
        <taxon>Trebouxiaceae</taxon>
        <taxon>Symbiochloris</taxon>
    </lineage>
</organism>
<dbReference type="AlphaFoldDB" id="A0AAW1P5Z6"/>
<evidence type="ECO:0000313" key="3">
    <source>
        <dbReference type="Proteomes" id="UP001465755"/>
    </source>
</evidence>